<name>A0A653CFK8_CALMS</name>
<evidence type="ECO:0000313" key="3">
    <source>
        <dbReference type="EMBL" id="VEN45860.1"/>
    </source>
</evidence>
<dbReference type="EMBL" id="CAACVG010007524">
    <property type="protein sequence ID" value="VEN45905.1"/>
    <property type="molecule type" value="Genomic_DNA"/>
</dbReference>
<gene>
    <name evidence="1" type="ORF">CALMAC_LOCUS7420</name>
    <name evidence="2" type="ORF">CALMAC_LOCUS7722</name>
    <name evidence="3" type="ORF">CALMAC_LOCUS8160</name>
    <name evidence="4" type="ORF">CALMAC_LOCUS8182</name>
</gene>
<sequence>MQDLHEELLQV</sequence>
<dbReference type="Proteomes" id="UP000410492">
    <property type="component" value="Unassembled WGS sequence"/>
</dbReference>
<keyword evidence="5" id="KW-1185">Reference proteome</keyword>
<accession>A0A653CFK8</accession>
<protein>
    <submittedName>
        <fullName evidence="3">Uncharacterized protein</fullName>
    </submittedName>
</protein>
<evidence type="ECO:0000313" key="5">
    <source>
        <dbReference type="Proteomes" id="UP000410492"/>
    </source>
</evidence>
<reference evidence="3 5" key="1">
    <citation type="submission" date="2019-01" db="EMBL/GenBank/DDBJ databases">
        <authorList>
            <person name="Sayadi A."/>
        </authorList>
    </citation>
    <scope>NUCLEOTIDE SEQUENCE [LARGE SCALE GENOMIC DNA]</scope>
</reference>
<dbReference type="OrthoDB" id="8197458at2759"/>
<evidence type="ECO:0000313" key="1">
    <source>
        <dbReference type="EMBL" id="VEN44736.1"/>
    </source>
</evidence>
<dbReference type="EMBL" id="CAACVG010007512">
    <property type="protein sequence ID" value="VEN45860.1"/>
    <property type="molecule type" value="Genomic_DNA"/>
</dbReference>
<evidence type="ECO:0000313" key="2">
    <source>
        <dbReference type="EMBL" id="VEN45192.1"/>
    </source>
</evidence>
<organism evidence="3 5">
    <name type="scientific">Callosobruchus maculatus</name>
    <name type="common">Southern cowpea weevil</name>
    <name type="synonym">Pulse bruchid</name>
    <dbReference type="NCBI Taxonomy" id="64391"/>
    <lineage>
        <taxon>Eukaryota</taxon>
        <taxon>Metazoa</taxon>
        <taxon>Ecdysozoa</taxon>
        <taxon>Arthropoda</taxon>
        <taxon>Hexapoda</taxon>
        <taxon>Insecta</taxon>
        <taxon>Pterygota</taxon>
        <taxon>Neoptera</taxon>
        <taxon>Endopterygota</taxon>
        <taxon>Coleoptera</taxon>
        <taxon>Polyphaga</taxon>
        <taxon>Cucujiformia</taxon>
        <taxon>Chrysomeloidea</taxon>
        <taxon>Chrysomelidae</taxon>
        <taxon>Bruchinae</taxon>
        <taxon>Bruchini</taxon>
        <taxon>Callosobruchus</taxon>
    </lineage>
</organism>
<proteinExistence type="predicted"/>
<dbReference type="EMBL" id="CAACVG010007394">
    <property type="protein sequence ID" value="VEN45192.1"/>
    <property type="molecule type" value="Genomic_DNA"/>
</dbReference>
<dbReference type="EMBL" id="CAACVG010007301">
    <property type="protein sequence ID" value="VEN44736.1"/>
    <property type="molecule type" value="Genomic_DNA"/>
</dbReference>
<evidence type="ECO:0000313" key="4">
    <source>
        <dbReference type="EMBL" id="VEN45905.1"/>
    </source>
</evidence>